<evidence type="ECO:0000256" key="1">
    <source>
        <dbReference type="ARBA" id="ARBA00004571"/>
    </source>
</evidence>
<comment type="subcellular location">
    <subcellularLocation>
        <location evidence="1 7">Cell outer membrane</location>
        <topology evidence="1 7">Multi-pass membrane protein</topology>
    </subcellularLocation>
</comment>
<dbReference type="GO" id="GO:0009279">
    <property type="term" value="C:cell outer membrane"/>
    <property type="evidence" value="ECO:0007669"/>
    <property type="project" value="UniProtKB-SubCell"/>
</dbReference>
<dbReference type="InterPro" id="IPR037066">
    <property type="entry name" value="Plug_dom_sf"/>
</dbReference>
<dbReference type="AlphaFoldDB" id="A0AAE3EYR5"/>
<keyword evidence="2 7" id="KW-0813">Transport</keyword>
<keyword evidence="3 7" id="KW-1134">Transmembrane beta strand</keyword>
<evidence type="ECO:0000256" key="2">
    <source>
        <dbReference type="ARBA" id="ARBA00022448"/>
    </source>
</evidence>
<dbReference type="InterPro" id="IPR012910">
    <property type="entry name" value="Plug_dom"/>
</dbReference>
<keyword evidence="4 7" id="KW-0812">Transmembrane</keyword>
<dbReference type="Pfam" id="PF07715">
    <property type="entry name" value="Plug"/>
    <property type="match status" value="1"/>
</dbReference>
<dbReference type="SUPFAM" id="SSF56935">
    <property type="entry name" value="Porins"/>
    <property type="match status" value="1"/>
</dbReference>
<protein>
    <submittedName>
        <fullName evidence="9">TonB-dependent receptor</fullName>
    </submittedName>
</protein>
<comment type="caution">
    <text evidence="9">The sequence shown here is derived from an EMBL/GenBank/DDBJ whole genome shotgun (WGS) entry which is preliminary data.</text>
</comment>
<dbReference type="PROSITE" id="PS52016">
    <property type="entry name" value="TONB_DEPENDENT_REC_3"/>
    <property type="match status" value="1"/>
</dbReference>
<dbReference type="Gene3D" id="2.170.130.10">
    <property type="entry name" value="TonB-dependent receptor, plug domain"/>
    <property type="match status" value="1"/>
</dbReference>
<dbReference type="NCBIfam" id="TIGR04057">
    <property type="entry name" value="SusC_RagA_signa"/>
    <property type="match status" value="1"/>
</dbReference>
<proteinExistence type="inferred from homology"/>
<keyword evidence="9" id="KW-0675">Receptor</keyword>
<keyword evidence="5 7" id="KW-0472">Membrane</keyword>
<dbReference type="Proteomes" id="UP001200642">
    <property type="component" value="Unassembled WGS sequence"/>
</dbReference>
<dbReference type="InterPro" id="IPR023997">
    <property type="entry name" value="TonB-dep_OMP_SusC/RagA_CS"/>
</dbReference>
<evidence type="ECO:0000313" key="10">
    <source>
        <dbReference type="Proteomes" id="UP001200642"/>
    </source>
</evidence>
<dbReference type="InterPro" id="IPR008969">
    <property type="entry name" value="CarboxyPept-like_regulatory"/>
</dbReference>
<evidence type="ECO:0000259" key="8">
    <source>
        <dbReference type="Pfam" id="PF07715"/>
    </source>
</evidence>
<reference evidence="9" key="1">
    <citation type="submission" date="2023-02" db="EMBL/GenBank/DDBJ databases">
        <title>Genome of Flavobacteriaceae gen. nov. sp. strain F89.</title>
        <authorList>
            <person name="Wang Y."/>
        </authorList>
    </citation>
    <scope>NUCLEOTIDE SEQUENCE</scope>
    <source>
        <strain evidence="9">F89</strain>
    </source>
</reference>
<sequence>MEIIYDHLKTLNHKTSFALGLKTMTSCLLFLSLTIVNATYAKPWFNSSFTITNSTFLEIEVQTKIHGTVRDSEGSPLPGVNILIQGTNRGTQSDFDGGFSLDAKKGDVLVFSYIGMKTISFTVGDNNIIDLTMEVDANSLDEVVLVGYGSQSKATVTGSVTNMTSEKVAEISSSDLTSMLAGRLSGVTVTSATGTPGVASNLTIRSRGTWNNADPVYVIDGIVKSKSDFDALDVNEVEEVSILKDGASAAIYGSRAANGVVLVNTKKGHAGKPTITFISTYSMEKPTKLPTMMSGVDIANMANTISDSDWYSWSKEDIDWLSTVNNGYGYDYLDAVYKDPYSNRYALSISGGSENVKYYVGGSILNQTGFLKPLTYDKQNLRANLEIKLTDNLTANVNVAIANNQREKFNWPYDYGNDALPDLWKKLQTWQFYEPISIDGKAPNLGWLGNVGELINNSGYWRNRVQNQNAVLSLTYKIPNVKGLSVKATYASDRSATDQKIFDKKHTLYDISGQTIHNYSQVEFTGTSVKSNGPSREGIYEAAYFDKSYQFNTQINYKRAFGNHNLDALFVYEQSEGFGNNFNARRYDFPILVRDQWNQTSGAPEDSRAGGSEFETARLSYVGRLNYDFKSKYLITASFRYDGSIIFKPTERWGFFPSISGGWVISEENFFNVNFIERFKLRASYGTVGNDGVDPWRWQEQYVAANGFYFGQSPKEVKGIRYGGITNPYMTWETSESTNFGLDLSLTNNLSFIVDIWNKRTKDILGSQLDELPSTVGGDLPNTNYGEMKSHGYEFEVDYNNNIGEFNYYLGANYGFATDEVVRIAQGENIRDYQNRIGRSWNYIVGYVYDDILRTQADIDALPAGYTIGGQTPQLGQLNYQDLSGVDGTPDGKIDSWDQKVIANNAAPTSTYGIKLGGSFKGFSLDALFQGTGGYKKILSVQPPYAWTRVYGIWQDYWSTDNINASMPKPDWNVGSNQWNSTFWLKDADYLRLRYLNIGYDLPATVLNTIGIEKLKLFISGTNLFTISKFDTYDVELSSAGSYPNMKNFSLGLDITF</sequence>
<name>A0AAE3EYR5_9FLAO</name>
<dbReference type="InterPro" id="IPR023996">
    <property type="entry name" value="TonB-dep_OMP_SusC/RagA"/>
</dbReference>
<dbReference type="Pfam" id="PF13715">
    <property type="entry name" value="CarbopepD_reg_2"/>
    <property type="match status" value="1"/>
</dbReference>
<organism evidence="9 10">
    <name type="scientific">Cerina litoralis</name>
    <dbReference type="NCBI Taxonomy" id="2874477"/>
    <lineage>
        <taxon>Bacteria</taxon>
        <taxon>Pseudomonadati</taxon>
        <taxon>Bacteroidota</taxon>
        <taxon>Flavobacteriia</taxon>
        <taxon>Flavobacteriales</taxon>
        <taxon>Flavobacteriaceae</taxon>
        <taxon>Cerina</taxon>
    </lineage>
</organism>
<gene>
    <name evidence="9" type="ORF">K8352_15860</name>
</gene>
<dbReference type="EMBL" id="JAIRBC010000027">
    <property type="protein sequence ID" value="MCG2462236.1"/>
    <property type="molecule type" value="Genomic_DNA"/>
</dbReference>
<accession>A0AAE3EYR5</accession>
<keyword evidence="6 7" id="KW-0998">Cell outer membrane</keyword>
<evidence type="ECO:0000256" key="6">
    <source>
        <dbReference type="ARBA" id="ARBA00023237"/>
    </source>
</evidence>
<evidence type="ECO:0000256" key="3">
    <source>
        <dbReference type="ARBA" id="ARBA00022452"/>
    </source>
</evidence>
<dbReference type="SUPFAM" id="SSF49464">
    <property type="entry name" value="Carboxypeptidase regulatory domain-like"/>
    <property type="match status" value="1"/>
</dbReference>
<evidence type="ECO:0000313" key="9">
    <source>
        <dbReference type="EMBL" id="MCG2462236.1"/>
    </source>
</evidence>
<feature type="domain" description="TonB-dependent receptor plug" evidence="8">
    <location>
        <begin position="153"/>
        <end position="260"/>
    </location>
</feature>
<keyword evidence="10" id="KW-1185">Reference proteome</keyword>
<dbReference type="InterPro" id="IPR039426">
    <property type="entry name" value="TonB-dep_rcpt-like"/>
</dbReference>
<evidence type="ECO:0000256" key="4">
    <source>
        <dbReference type="ARBA" id="ARBA00022692"/>
    </source>
</evidence>
<dbReference type="RefSeq" id="WP_317903375.1">
    <property type="nucleotide sequence ID" value="NZ_JAIRBC010000027.1"/>
</dbReference>
<comment type="similarity">
    <text evidence="7">Belongs to the TonB-dependent receptor family.</text>
</comment>
<dbReference type="NCBIfam" id="TIGR04056">
    <property type="entry name" value="OMP_RagA_SusC"/>
    <property type="match status" value="1"/>
</dbReference>
<evidence type="ECO:0000256" key="5">
    <source>
        <dbReference type="ARBA" id="ARBA00023136"/>
    </source>
</evidence>
<dbReference type="Gene3D" id="2.60.40.1120">
    <property type="entry name" value="Carboxypeptidase-like, regulatory domain"/>
    <property type="match status" value="1"/>
</dbReference>
<dbReference type="InterPro" id="IPR036942">
    <property type="entry name" value="Beta-barrel_TonB_sf"/>
</dbReference>
<evidence type="ECO:0000256" key="7">
    <source>
        <dbReference type="PROSITE-ProRule" id="PRU01360"/>
    </source>
</evidence>
<dbReference type="Gene3D" id="2.40.170.20">
    <property type="entry name" value="TonB-dependent receptor, beta-barrel domain"/>
    <property type="match status" value="1"/>
</dbReference>